<name>A0A4Y2RGL5_ARAVE</name>
<feature type="non-terminal residue" evidence="1">
    <location>
        <position position="112"/>
    </location>
</feature>
<dbReference type="EMBL" id="BGPR01144365">
    <property type="protein sequence ID" value="GBN73995.1"/>
    <property type="molecule type" value="Genomic_DNA"/>
</dbReference>
<evidence type="ECO:0000313" key="2">
    <source>
        <dbReference type="Proteomes" id="UP000499080"/>
    </source>
</evidence>
<reference evidence="1 2" key="1">
    <citation type="journal article" date="2019" name="Sci. Rep.">
        <title>Orb-weaving spider Araneus ventricosus genome elucidates the spidroin gene catalogue.</title>
        <authorList>
            <person name="Kono N."/>
            <person name="Nakamura H."/>
            <person name="Ohtoshi R."/>
            <person name="Moran D.A.P."/>
            <person name="Shinohara A."/>
            <person name="Yoshida Y."/>
            <person name="Fujiwara M."/>
            <person name="Mori M."/>
            <person name="Tomita M."/>
            <person name="Arakawa K."/>
        </authorList>
    </citation>
    <scope>NUCLEOTIDE SEQUENCE [LARGE SCALE GENOMIC DNA]</scope>
</reference>
<organism evidence="1 2">
    <name type="scientific">Araneus ventricosus</name>
    <name type="common">Orbweaver spider</name>
    <name type="synonym">Epeira ventricosa</name>
    <dbReference type="NCBI Taxonomy" id="182803"/>
    <lineage>
        <taxon>Eukaryota</taxon>
        <taxon>Metazoa</taxon>
        <taxon>Ecdysozoa</taxon>
        <taxon>Arthropoda</taxon>
        <taxon>Chelicerata</taxon>
        <taxon>Arachnida</taxon>
        <taxon>Araneae</taxon>
        <taxon>Araneomorphae</taxon>
        <taxon>Entelegynae</taxon>
        <taxon>Araneoidea</taxon>
        <taxon>Araneidae</taxon>
        <taxon>Araneus</taxon>
    </lineage>
</organism>
<gene>
    <name evidence="1" type="ORF">AVEN_10292_1</name>
</gene>
<protein>
    <submittedName>
        <fullName evidence="1">Uncharacterized protein</fullName>
    </submittedName>
</protein>
<accession>A0A4Y2RGL5</accession>
<sequence length="112" mass="12661">MKLWLKGIEFVIGELKKQKALSDRRISWLKEKYLYLYFEDLVCCGPTPADAIQTVVYSLGISFPAGAPAQILRQMGFFMPCSHIRSQNCLKGIAIPSCDPSLQDEMSLPEFQ</sequence>
<comment type="caution">
    <text evidence="1">The sequence shown here is derived from an EMBL/GenBank/DDBJ whole genome shotgun (WGS) entry which is preliminary data.</text>
</comment>
<dbReference type="AlphaFoldDB" id="A0A4Y2RGL5"/>
<keyword evidence="2" id="KW-1185">Reference proteome</keyword>
<proteinExistence type="predicted"/>
<dbReference type="Proteomes" id="UP000499080">
    <property type="component" value="Unassembled WGS sequence"/>
</dbReference>
<dbReference type="OrthoDB" id="269822at2759"/>
<evidence type="ECO:0000313" key="1">
    <source>
        <dbReference type="EMBL" id="GBN73995.1"/>
    </source>
</evidence>